<protein>
    <submittedName>
        <fullName evidence="2">Uncharacterized protein</fullName>
    </submittedName>
</protein>
<dbReference type="OrthoDB" id="10664060at2759"/>
<feature type="compositionally biased region" description="Polar residues" evidence="1">
    <location>
        <begin position="182"/>
        <end position="192"/>
    </location>
</feature>
<dbReference type="Proteomes" id="UP000313359">
    <property type="component" value="Unassembled WGS sequence"/>
</dbReference>
<feature type="compositionally biased region" description="Polar residues" evidence="1">
    <location>
        <begin position="1"/>
        <end position="27"/>
    </location>
</feature>
<evidence type="ECO:0000313" key="3">
    <source>
        <dbReference type="Proteomes" id="UP000313359"/>
    </source>
</evidence>
<keyword evidence="3" id="KW-1185">Reference proteome</keyword>
<name>A0A5C2RPM5_9APHY</name>
<dbReference type="AlphaFoldDB" id="A0A5C2RPM5"/>
<reference evidence="2" key="1">
    <citation type="journal article" date="2018" name="Genome Biol. Evol.">
        <title>Genomics and development of Lentinus tigrinus, a white-rot wood-decaying mushroom with dimorphic fruiting bodies.</title>
        <authorList>
            <person name="Wu B."/>
            <person name="Xu Z."/>
            <person name="Knudson A."/>
            <person name="Carlson A."/>
            <person name="Chen N."/>
            <person name="Kovaka S."/>
            <person name="LaButti K."/>
            <person name="Lipzen A."/>
            <person name="Pennachio C."/>
            <person name="Riley R."/>
            <person name="Schakwitz W."/>
            <person name="Umezawa K."/>
            <person name="Ohm R.A."/>
            <person name="Grigoriev I.V."/>
            <person name="Nagy L.G."/>
            <person name="Gibbons J."/>
            <person name="Hibbett D."/>
        </authorList>
    </citation>
    <scope>NUCLEOTIDE SEQUENCE [LARGE SCALE GENOMIC DNA]</scope>
    <source>
        <strain evidence="2">ALCF2SS1-6</strain>
    </source>
</reference>
<evidence type="ECO:0000256" key="1">
    <source>
        <dbReference type="SAM" id="MobiDB-lite"/>
    </source>
</evidence>
<organism evidence="2 3">
    <name type="scientific">Lentinus tigrinus ALCF2SS1-6</name>
    <dbReference type="NCBI Taxonomy" id="1328759"/>
    <lineage>
        <taxon>Eukaryota</taxon>
        <taxon>Fungi</taxon>
        <taxon>Dikarya</taxon>
        <taxon>Basidiomycota</taxon>
        <taxon>Agaricomycotina</taxon>
        <taxon>Agaricomycetes</taxon>
        <taxon>Polyporales</taxon>
        <taxon>Polyporaceae</taxon>
        <taxon>Lentinus</taxon>
    </lineage>
</organism>
<feature type="compositionally biased region" description="Basic and acidic residues" evidence="1">
    <location>
        <begin position="265"/>
        <end position="274"/>
    </location>
</feature>
<dbReference type="EMBL" id="ML122365">
    <property type="protein sequence ID" value="RPD52397.1"/>
    <property type="molecule type" value="Genomic_DNA"/>
</dbReference>
<evidence type="ECO:0000313" key="2">
    <source>
        <dbReference type="EMBL" id="RPD52397.1"/>
    </source>
</evidence>
<sequence>MLERTPSLSSDTTASPVDTESEQSFVRESTVELEDAWRKAEELFGSVDRPQQVSRPKTAYISRTYSIEVQYEIEELSPDHGLCDDSESDFENMGRTPSPEPREQSVAPTYLPFGCARLGLNSQGDVPAMLSKSDFKNIGRTPSPARLGLDSLSGVPAMLSDPYPQTCERTLTHTTSRFVVTNAKPGSSTMNNAPRDDFAVPLPVRAGPSRGLPPAQPQARAQRRPVSQLRPVSSSARGPSGKAEAVSVAARRQRRSTVLPSGPPRRSERLAAQA</sequence>
<gene>
    <name evidence="2" type="ORF">L227DRAFT_605044</name>
</gene>
<proteinExistence type="predicted"/>
<accession>A0A5C2RPM5</accession>
<feature type="region of interest" description="Disordered" evidence="1">
    <location>
        <begin position="182"/>
        <end position="274"/>
    </location>
</feature>
<feature type="region of interest" description="Disordered" evidence="1">
    <location>
        <begin position="1"/>
        <end position="29"/>
    </location>
</feature>